<comment type="caution">
    <text evidence="1">The sequence shown here is derived from an EMBL/GenBank/DDBJ whole genome shotgun (WGS) entry which is preliminary data.</text>
</comment>
<dbReference type="EMBL" id="LAZR01000619">
    <property type="protein sequence ID" value="KKN62560.1"/>
    <property type="molecule type" value="Genomic_DNA"/>
</dbReference>
<reference evidence="1" key="1">
    <citation type="journal article" date="2015" name="Nature">
        <title>Complex archaea that bridge the gap between prokaryotes and eukaryotes.</title>
        <authorList>
            <person name="Spang A."/>
            <person name="Saw J.H."/>
            <person name="Jorgensen S.L."/>
            <person name="Zaremba-Niedzwiedzka K."/>
            <person name="Martijn J."/>
            <person name="Lind A.E."/>
            <person name="van Eijk R."/>
            <person name="Schleper C."/>
            <person name="Guy L."/>
            <person name="Ettema T.J."/>
        </authorList>
    </citation>
    <scope>NUCLEOTIDE SEQUENCE</scope>
</reference>
<protein>
    <submittedName>
        <fullName evidence="1">Uncharacterized protein</fullName>
    </submittedName>
</protein>
<organism evidence="1">
    <name type="scientific">marine sediment metagenome</name>
    <dbReference type="NCBI Taxonomy" id="412755"/>
    <lineage>
        <taxon>unclassified sequences</taxon>
        <taxon>metagenomes</taxon>
        <taxon>ecological metagenomes</taxon>
    </lineage>
</organism>
<dbReference type="AlphaFoldDB" id="A0A0F9S1D2"/>
<gene>
    <name evidence="1" type="ORF">LCGC14_0510480</name>
</gene>
<accession>A0A0F9S1D2</accession>
<evidence type="ECO:0000313" key="1">
    <source>
        <dbReference type="EMBL" id="KKN62560.1"/>
    </source>
</evidence>
<sequence length="32" mass="3490">MHMIFALFVRTALDIVKVARTVFTSVAAGARP</sequence>
<proteinExistence type="predicted"/>
<name>A0A0F9S1D2_9ZZZZ</name>